<evidence type="ECO:0000313" key="2">
    <source>
        <dbReference type="EMBL" id="MER2253060.1"/>
    </source>
</evidence>
<accession>A0ABV1QUP0</accession>
<evidence type="ECO:0000313" key="3">
    <source>
        <dbReference type="Proteomes" id="UP001480955"/>
    </source>
</evidence>
<comment type="caution">
    <text evidence="2">The sequence shown here is derived from an EMBL/GenBank/DDBJ whole genome shotgun (WGS) entry which is preliminary data.</text>
</comment>
<sequence>MSMQLSLKALRERREQGLSAAEDRLPSGIPVEVVLRASAPIERPVGLAEALTGFGLPLDAAHTVLNRLVEGEAVPVTLYLTQGGELPFTLSRFGLSIGGGSAPAPRLDTILTRDLVDSIERWRRAQPARPSAGEALGQIVRTYMAEHGRASGTDEASPPRRRSEN</sequence>
<name>A0ABV1QUP0_9HYPH</name>
<dbReference type="EMBL" id="JBELQE010000126">
    <property type="protein sequence ID" value="MER2253060.1"/>
    <property type="molecule type" value="Genomic_DNA"/>
</dbReference>
<gene>
    <name evidence="2" type="ORF">ABS772_24375</name>
</gene>
<organism evidence="2 3">
    <name type="scientific">Methylorubrum podarium</name>
    <dbReference type="NCBI Taxonomy" id="200476"/>
    <lineage>
        <taxon>Bacteria</taxon>
        <taxon>Pseudomonadati</taxon>
        <taxon>Pseudomonadota</taxon>
        <taxon>Alphaproteobacteria</taxon>
        <taxon>Hyphomicrobiales</taxon>
        <taxon>Methylobacteriaceae</taxon>
        <taxon>Methylorubrum</taxon>
    </lineage>
</organism>
<keyword evidence="3" id="KW-1185">Reference proteome</keyword>
<reference evidence="2 3" key="1">
    <citation type="submission" date="2024-06" db="EMBL/GenBank/DDBJ databases">
        <authorList>
            <person name="Campbell A.G."/>
        </authorList>
    </citation>
    <scope>NUCLEOTIDE SEQUENCE [LARGE SCALE GENOMIC DNA]</scope>
    <source>
        <strain evidence="2 3">EM12</strain>
    </source>
</reference>
<protein>
    <submittedName>
        <fullName evidence="2">Uncharacterized protein</fullName>
    </submittedName>
</protein>
<feature type="region of interest" description="Disordered" evidence="1">
    <location>
        <begin position="146"/>
        <end position="165"/>
    </location>
</feature>
<proteinExistence type="predicted"/>
<dbReference type="RefSeq" id="WP_350397267.1">
    <property type="nucleotide sequence ID" value="NZ_JBELQE010000126.1"/>
</dbReference>
<evidence type="ECO:0000256" key="1">
    <source>
        <dbReference type="SAM" id="MobiDB-lite"/>
    </source>
</evidence>
<dbReference type="Proteomes" id="UP001480955">
    <property type="component" value="Unassembled WGS sequence"/>
</dbReference>